<evidence type="ECO:0000313" key="3">
    <source>
        <dbReference type="Proteomes" id="UP000565715"/>
    </source>
</evidence>
<protein>
    <submittedName>
        <fullName evidence="2">Tetratricopeptide repeat protein</fullName>
    </submittedName>
</protein>
<dbReference type="PANTHER" id="PTHR22845">
    <property type="entry name" value="APOPTOTIC PROTEASE-ACTIVATING FACTOR 1"/>
    <property type="match status" value="1"/>
</dbReference>
<dbReference type="Proteomes" id="UP000565715">
    <property type="component" value="Unassembled WGS sequence"/>
</dbReference>
<sequence length="1250" mass="137404">MTNKGVDLGQIRRMPVDPKNRGPQTESWNEYEKHAIAFWLVQQLAAGSDVCGVVMQHSSDAVVLHQHQRPTLVSIKHREPNRIEGNSGWGPTELDKDDVLTGLYEWWAAAGESCKPAFWTSAGIVGQARKSQVSLASTGEPDVDFVTWFARRAKIAEIDAQRFLADLELLEDPFPRRKEILASGAEATRNFLADRQRAGAAQFAGQCFEALWRRIIDLSKAEPVPPLTDSRLDLVTSWFPRLDARDAAALATRLLPATEAESILLGEHDRLLSGALPEIGFRWEADARFVGRSAVLADIAARLDLGSSSPVAPVVVRGMTGCGKTSVATQFAALHSDLVRSIFVSASSRAEILTALQELSGEQPYYDASGIAEARTPVAPSLPPSSRTLLVLDGVAKPADIRGLIPRRSLCRVLITTNIKNLDSGYSELKLGTWDPDESTQFLRTHLPESTTEDRYRLRHELSDHPLALNQAVDYLTVVGCTVSDYITRLREAPIETLRLGEAAGHPASVVEAIRLNVRAAESAVSVSSTLLHVLAFLGPSPIDESVFDAPVMVSPVQPVAAREDCHTEPRKRRWFSRRRTDAVPSDPPGHDTEDTVQAAANDVRTALRGRAVRSQAIEALARLSLVSARSGRLTIHPLIARVARAEVPDPRPWIEAGVGLFLPSQDWSLYQPAPFLDPYLASAAHVTAEAYSHRCAGPAALLVTSIVAQRLALVGPDESATHQGWTAADFASHGISAAEDLWRTSSDWRWLLAATQIRFSLAHAYSVAGRVDDAFAAIEENLALGQRLDLPHLLVEAAAAAETVASTHGRPDKAESVLRLVERLTQIELDPSSHMTVLVTQAGLLRMLNRPSEAATSIETASDILERYGRSITPVLAVKMHRTACILSKDRGNVLQALRSELIISEIYDPENGSMHVSPLDRIQQYERVADAAICANRMELAWEQLTRAGEVISEHGFSRESVVYADFAAIRGRILVHMGRDDEARQDLEHALHVFGRDPQSFRPRRAAPLLHLAQVLFMSGGENEKSQAIEMAEEAYQIDCEIFTPDHREAREDLLILNMMKGVPIDDMSLDDVYSFVGFIAEGGAASGTHNGRTWTEPNQLCRNIHYGLTRIGEHPDEPWSISEFISDQELATVFFTLRFGPYVISETLRSIRALLSARPGFDRIRHPIPKSFDVQGVLDTGTTYTRDEQENAIALLNIALDRNADVEDLTTVFGDSDSPENLVQAWFLTIVVYAWISSTLARLTGA</sequence>
<evidence type="ECO:0000313" key="2">
    <source>
        <dbReference type="EMBL" id="NKY33837.1"/>
    </source>
</evidence>
<dbReference type="RefSeq" id="WP_157113060.1">
    <property type="nucleotide sequence ID" value="NZ_JAAXOO010000003.1"/>
</dbReference>
<proteinExistence type="predicted"/>
<keyword evidence="3" id="KW-1185">Reference proteome</keyword>
<dbReference type="InterPro" id="IPR011990">
    <property type="entry name" value="TPR-like_helical_dom_sf"/>
</dbReference>
<dbReference type="SUPFAM" id="SSF48452">
    <property type="entry name" value="TPR-like"/>
    <property type="match status" value="2"/>
</dbReference>
<feature type="region of interest" description="Disordered" evidence="1">
    <location>
        <begin position="572"/>
        <end position="595"/>
    </location>
</feature>
<dbReference type="EMBL" id="JAAXOO010000003">
    <property type="protein sequence ID" value="NKY33837.1"/>
    <property type="molecule type" value="Genomic_DNA"/>
</dbReference>
<dbReference type="Gene3D" id="1.25.40.10">
    <property type="entry name" value="Tetratricopeptide repeat domain"/>
    <property type="match status" value="1"/>
</dbReference>
<feature type="region of interest" description="Disordered" evidence="1">
    <location>
        <begin position="1"/>
        <end position="27"/>
    </location>
</feature>
<comment type="caution">
    <text evidence="2">The sequence shown here is derived from an EMBL/GenBank/DDBJ whole genome shotgun (WGS) entry which is preliminary data.</text>
</comment>
<organism evidence="2 3">
    <name type="scientific">Nocardia speluncae</name>
    <dbReference type="NCBI Taxonomy" id="419477"/>
    <lineage>
        <taxon>Bacteria</taxon>
        <taxon>Bacillati</taxon>
        <taxon>Actinomycetota</taxon>
        <taxon>Actinomycetes</taxon>
        <taxon>Mycobacteriales</taxon>
        <taxon>Nocardiaceae</taxon>
        <taxon>Nocardia</taxon>
    </lineage>
</organism>
<gene>
    <name evidence="2" type="ORF">HGA13_12215</name>
</gene>
<dbReference type="PANTHER" id="PTHR22845:SF5">
    <property type="entry name" value="APOPTOTIC PROTEASE-ACTIVATING FACTOR 1"/>
    <property type="match status" value="1"/>
</dbReference>
<name>A0A846XEL4_9NOCA</name>
<dbReference type="InterPro" id="IPR027417">
    <property type="entry name" value="P-loop_NTPase"/>
</dbReference>
<dbReference type="SUPFAM" id="SSF52540">
    <property type="entry name" value="P-loop containing nucleoside triphosphate hydrolases"/>
    <property type="match status" value="1"/>
</dbReference>
<accession>A0A846XEL4</accession>
<dbReference type="AlphaFoldDB" id="A0A846XEL4"/>
<reference evidence="2 3" key="1">
    <citation type="submission" date="2020-04" db="EMBL/GenBank/DDBJ databases">
        <title>MicrobeNet Type strains.</title>
        <authorList>
            <person name="Nicholson A.C."/>
        </authorList>
    </citation>
    <scope>NUCLEOTIDE SEQUENCE [LARGE SCALE GENOMIC DNA]</scope>
    <source>
        <strain evidence="2 3">DSM 45078</strain>
    </source>
</reference>
<evidence type="ECO:0000256" key="1">
    <source>
        <dbReference type="SAM" id="MobiDB-lite"/>
    </source>
</evidence>
<dbReference type="Gene3D" id="3.40.50.300">
    <property type="entry name" value="P-loop containing nucleotide triphosphate hydrolases"/>
    <property type="match status" value="1"/>
</dbReference>